<comment type="caution">
    <text evidence="1">The sequence shown here is derived from an EMBL/GenBank/DDBJ whole genome shotgun (WGS) entry which is preliminary data.</text>
</comment>
<proteinExistence type="predicted"/>
<name>A0A9K3NUY3_HELAN</name>
<reference evidence="1" key="1">
    <citation type="journal article" date="2017" name="Nature">
        <title>The sunflower genome provides insights into oil metabolism, flowering and Asterid evolution.</title>
        <authorList>
            <person name="Badouin H."/>
            <person name="Gouzy J."/>
            <person name="Grassa C.J."/>
            <person name="Murat F."/>
            <person name="Staton S.E."/>
            <person name="Cottret L."/>
            <person name="Lelandais-Briere C."/>
            <person name="Owens G.L."/>
            <person name="Carrere S."/>
            <person name="Mayjonade B."/>
            <person name="Legrand L."/>
            <person name="Gill N."/>
            <person name="Kane N.C."/>
            <person name="Bowers J.E."/>
            <person name="Hubner S."/>
            <person name="Bellec A."/>
            <person name="Berard A."/>
            <person name="Berges H."/>
            <person name="Blanchet N."/>
            <person name="Boniface M.C."/>
            <person name="Brunel D."/>
            <person name="Catrice O."/>
            <person name="Chaidir N."/>
            <person name="Claudel C."/>
            <person name="Donnadieu C."/>
            <person name="Faraut T."/>
            <person name="Fievet G."/>
            <person name="Helmstetter N."/>
            <person name="King M."/>
            <person name="Knapp S.J."/>
            <person name="Lai Z."/>
            <person name="Le Paslier M.C."/>
            <person name="Lippi Y."/>
            <person name="Lorenzon L."/>
            <person name="Mandel J.R."/>
            <person name="Marage G."/>
            <person name="Marchand G."/>
            <person name="Marquand E."/>
            <person name="Bret-Mestries E."/>
            <person name="Morien E."/>
            <person name="Nambeesan S."/>
            <person name="Nguyen T."/>
            <person name="Pegot-Espagnet P."/>
            <person name="Pouilly N."/>
            <person name="Raftis F."/>
            <person name="Sallet E."/>
            <person name="Schiex T."/>
            <person name="Thomas J."/>
            <person name="Vandecasteele C."/>
            <person name="Vares D."/>
            <person name="Vear F."/>
            <person name="Vautrin S."/>
            <person name="Crespi M."/>
            <person name="Mangin B."/>
            <person name="Burke J.M."/>
            <person name="Salse J."/>
            <person name="Munos S."/>
            <person name="Vincourt P."/>
            <person name="Rieseberg L.H."/>
            <person name="Langlade N.B."/>
        </authorList>
    </citation>
    <scope>NUCLEOTIDE SEQUENCE</scope>
    <source>
        <tissue evidence="1">Leaves</tissue>
    </source>
</reference>
<evidence type="ECO:0000313" key="1">
    <source>
        <dbReference type="EMBL" id="KAF5812288.1"/>
    </source>
</evidence>
<dbReference type="AlphaFoldDB" id="A0A9K3NUY3"/>
<reference evidence="1" key="2">
    <citation type="submission" date="2020-06" db="EMBL/GenBank/DDBJ databases">
        <title>Helianthus annuus Genome sequencing and assembly Release 2.</title>
        <authorList>
            <person name="Gouzy J."/>
            <person name="Langlade N."/>
            <person name="Munos S."/>
        </authorList>
    </citation>
    <scope>NUCLEOTIDE SEQUENCE</scope>
    <source>
        <tissue evidence="1">Leaves</tissue>
    </source>
</reference>
<evidence type="ECO:0000313" key="2">
    <source>
        <dbReference type="Proteomes" id="UP000215914"/>
    </source>
</evidence>
<dbReference type="Gramene" id="mRNA:HanXRQr2_Chr04g0190891">
    <property type="protein sequence ID" value="mRNA:HanXRQr2_Chr04g0190891"/>
    <property type="gene ID" value="HanXRQr2_Chr04g0190891"/>
</dbReference>
<organism evidence="1 2">
    <name type="scientific">Helianthus annuus</name>
    <name type="common">Common sunflower</name>
    <dbReference type="NCBI Taxonomy" id="4232"/>
    <lineage>
        <taxon>Eukaryota</taxon>
        <taxon>Viridiplantae</taxon>
        <taxon>Streptophyta</taxon>
        <taxon>Embryophyta</taxon>
        <taxon>Tracheophyta</taxon>
        <taxon>Spermatophyta</taxon>
        <taxon>Magnoliopsida</taxon>
        <taxon>eudicotyledons</taxon>
        <taxon>Gunneridae</taxon>
        <taxon>Pentapetalae</taxon>
        <taxon>asterids</taxon>
        <taxon>campanulids</taxon>
        <taxon>Asterales</taxon>
        <taxon>Asteraceae</taxon>
        <taxon>Asteroideae</taxon>
        <taxon>Heliantheae alliance</taxon>
        <taxon>Heliantheae</taxon>
        <taxon>Helianthus</taxon>
    </lineage>
</organism>
<sequence>MCILCHNHLPGIYSGQCLLIGSAFELPEIGLNPSFLPEPGRSRQPLESSENTIAAIECWYWGRTVGNRGDMMPLLVP</sequence>
<dbReference type="Proteomes" id="UP000215914">
    <property type="component" value="Unassembled WGS sequence"/>
</dbReference>
<accession>A0A9K3NUY3</accession>
<keyword evidence="2" id="KW-1185">Reference proteome</keyword>
<protein>
    <submittedName>
        <fullName evidence="1">Uncharacterized protein</fullName>
    </submittedName>
</protein>
<dbReference type="EMBL" id="MNCJ02000319">
    <property type="protein sequence ID" value="KAF5812288.1"/>
    <property type="molecule type" value="Genomic_DNA"/>
</dbReference>
<gene>
    <name evidence="1" type="ORF">HanXRQr2_Chr04g0190891</name>
</gene>